<keyword evidence="3" id="KW-1185">Reference proteome</keyword>
<feature type="region of interest" description="Disordered" evidence="1">
    <location>
        <begin position="25"/>
        <end position="50"/>
    </location>
</feature>
<dbReference type="Proteomes" id="UP000002630">
    <property type="component" value="Linkage Group LG06"/>
</dbReference>
<gene>
    <name evidence="2" type="ORF">Esi_0315_0014</name>
</gene>
<evidence type="ECO:0000256" key="1">
    <source>
        <dbReference type="SAM" id="MobiDB-lite"/>
    </source>
</evidence>
<evidence type="ECO:0000313" key="2">
    <source>
        <dbReference type="EMBL" id="CBJ32195.1"/>
    </source>
</evidence>
<dbReference type="EMBL" id="FN649731">
    <property type="protein sequence ID" value="CBJ32195.1"/>
    <property type="molecule type" value="Genomic_DNA"/>
</dbReference>
<proteinExistence type="predicted"/>
<dbReference type="EMBL" id="FN648504">
    <property type="protein sequence ID" value="CBJ32195.1"/>
    <property type="molecule type" value="Genomic_DNA"/>
</dbReference>
<protein>
    <submittedName>
        <fullName evidence="2">Uncharacterized protein</fullName>
    </submittedName>
</protein>
<reference evidence="2 3" key="1">
    <citation type="journal article" date="2010" name="Nature">
        <title>The Ectocarpus genome and the independent evolution of multicellularity in brown algae.</title>
        <authorList>
            <person name="Cock J.M."/>
            <person name="Sterck L."/>
            <person name="Rouze P."/>
            <person name="Scornet D."/>
            <person name="Allen A.E."/>
            <person name="Amoutzias G."/>
            <person name="Anthouard V."/>
            <person name="Artiguenave F."/>
            <person name="Aury J.M."/>
            <person name="Badger J.H."/>
            <person name="Beszteri B."/>
            <person name="Billiau K."/>
            <person name="Bonnet E."/>
            <person name="Bothwell J.H."/>
            <person name="Bowler C."/>
            <person name="Boyen C."/>
            <person name="Brownlee C."/>
            <person name="Carrano C.J."/>
            <person name="Charrier B."/>
            <person name="Cho G.Y."/>
            <person name="Coelho S.M."/>
            <person name="Collen J."/>
            <person name="Corre E."/>
            <person name="Da Silva C."/>
            <person name="Delage L."/>
            <person name="Delaroque N."/>
            <person name="Dittami S.M."/>
            <person name="Doulbeau S."/>
            <person name="Elias M."/>
            <person name="Farnham G."/>
            <person name="Gachon C.M."/>
            <person name="Gschloessl B."/>
            <person name="Heesch S."/>
            <person name="Jabbari K."/>
            <person name="Jubin C."/>
            <person name="Kawai H."/>
            <person name="Kimura K."/>
            <person name="Kloareg B."/>
            <person name="Kupper F.C."/>
            <person name="Lang D."/>
            <person name="Le Bail A."/>
            <person name="Leblanc C."/>
            <person name="Lerouge P."/>
            <person name="Lohr M."/>
            <person name="Lopez P.J."/>
            <person name="Martens C."/>
            <person name="Maumus F."/>
            <person name="Michel G."/>
            <person name="Miranda-Saavedra D."/>
            <person name="Morales J."/>
            <person name="Moreau H."/>
            <person name="Motomura T."/>
            <person name="Nagasato C."/>
            <person name="Napoli C.A."/>
            <person name="Nelson D.R."/>
            <person name="Nyvall-Collen P."/>
            <person name="Peters A.F."/>
            <person name="Pommier C."/>
            <person name="Potin P."/>
            <person name="Poulain J."/>
            <person name="Quesneville H."/>
            <person name="Read B."/>
            <person name="Rensing S.A."/>
            <person name="Ritter A."/>
            <person name="Rousvoal S."/>
            <person name="Samanta M."/>
            <person name="Samson G."/>
            <person name="Schroeder D.C."/>
            <person name="Segurens B."/>
            <person name="Strittmatter M."/>
            <person name="Tonon T."/>
            <person name="Tregear J.W."/>
            <person name="Valentin K."/>
            <person name="von Dassow P."/>
            <person name="Yamagishi T."/>
            <person name="Van de Peer Y."/>
            <person name="Wincker P."/>
        </authorList>
    </citation>
    <scope>NUCLEOTIDE SEQUENCE [LARGE SCALE GENOMIC DNA]</scope>
    <source>
        <strain evidence="3">Ec32 / CCAP1310/4</strain>
    </source>
</reference>
<dbReference type="AlphaFoldDB" id="D7FWV7"/>
<organism evidence="2 3">
    <name type="scientific">Ectocarpus siliculosus</name>
    <name type="common">Brown alga</name>
    <name type="synonym">Conferva siliculosa</name>
    <dbReference type="NCBI Taxonomy" id="2880"/>
    <lineage>
        <taxon>Eukaryota</taxon>
        <taxon>Sar</taxon>
        <taxon>Stramenopiles</taxon>
        <taxon>Ochrophyta</taxon>
        <taxon>PX clade</taxon>
        <taxon>Phaeophyceae</taxon>
        <taxon>Ectocarpales</taxon>
        <taxon>Ectocarpaceae</taxon>
        <taxon>Ectocarpus</taxon>
    </lineage>
</organism>
<name>D7FWV7_ECTSI</name>
<evidence type="ECO:0000313" key="3">
    <source>
        <dbReference type="Proteomes" id="UP000002630"/>
    </source>
</evidence>
<sequence length="554" mass="59960">MVVPASHYRKAVEIFRRRLDYGLPPATDGNEDEPHPGVIPSKDAPSFQRASRNDAIRATLRTKQPYGDELHKFLALGSLFHWETPAEQTKMEAAFPEAQSPEHAGLFKNANNIAVPRLVVRVVHDSGAGKDVDRSGRVQADDKVLITFDGGVIGGAQRGARRTVVLGSEEDQRLNTPEVAATTVTDSTMIIPLYDAFVLSARSDTLYQTGPWLNKNVVGLAKVRGQHGLSLVKTKEGSTRGGEPWVYLVTVIGNWEYCWSGPFFVAMVTRWGCFSGYKNLGKHDKTTRGMEVGRSGDFSTPATKAIATLREETVKHAAHQRTIDSGRTPLRGNVNYTAKERGAEKSTNERKGEGANSCNITGCSCESAEECTCVGHQHVKNASVAGAALGTGANQVGSAPSDGAAAKMRKPIPGQLNPVRAHGFCFGFGADGVGLPQKLHDKFAGKNGFGDGPITEGGCEIPNFSEAGVTKGKSTWQLDEHDNLILPVHSSIETEGHPRCQLGGCVPVEKVNESWRLCHWALKYILARRIVQRISQSQRHNGAPAKSRAKGRKE</sequence>
<dbReference type="InParanoid" id="D7FWV7"/>
<dbReference type="OrthoDB" id="10412187at2759"/>
<accession>D7FWV7</accession>